<gene>
    <name evidence="1" type="ORF">DESPIG_02370</name>
</gene>
<protein>
    <submittedName>
        <fullName evidence="1">Uncharacterized protein</fullName>
    </submittedName>
</protein>
<comment type="caution">
    <text evidence="1">The sequence shown here is derived from an EMBL/GenBank/DDBJ whole genome shotgun (WGS) entry which is preliminary data.</text>
</comment>
<reference evidence="1 2" key="1">
    <citation type="submission" date="2008-10" db="EMBL/GenBank/DDBJ databases">
        <title>Draft genome sequence of Desulvovibrio piger (ATCC 29098).</title>
        <authorList>
            <person name="Sudarsanam P."/>
            <person name="Ley R."/>
            <person name="Guruge J."/>
            <person name="Turnbaugh P.J."/>
            <person name="Mahowald M."/>
            <person name="Liep D."/>
            <person name="Gordon J."/>
        </authorList>
    </citation>
    <scope>NUCLEOTIDE SEQUENCE [LARGE SCALE GENOMIC DNA]</scope>
    <source>
        <strain evidence="1 2">ATCC 29098</strain>
    </source>
</reference>
<dbReference type="EMBL" id="ABXU01000069">
    <property type="protein sequence ID" value="EEB32760.1"/>
    <property type="molecule type" value="Genomic_DNA"/>
</dbReference>
<reference evidence="1 2" key="2">
    <citation type="submission" date="2008-10" db="EMBL/GenBank/DDBJ databases">
        <authorList>
            <person name="Fulton L."/>
            <person name="Clifton S."/>
            <person name="Fulton B."/>
            <person name="Xu J."/>
            <person name="Minx P."/>
            <person name="Pepin K.H."/>
            <person name="Johnson M."/>
            <person name="Bhonagiri V."/>
            <person name="Nash W.E."/>
            <person name="Mardis E.R."/>
            <person name="Wilson R.K."/>
        </authorList>
    </citation>
    <scope>NUCLEOTIDE SEQUENCE [LARGE SCALE GENOMIC DNA]</scope>
    <source>
        <strain evidence="1 2">ATCC 29098</strain>
    </source>
</reference>
<accession>B6WWA2</accession>
<proteinExistence type="predicted"/>
<dbReference type="HOGENOM" id="CLU_3198991_0_0_7"/>
<evidence type="ECO:0000313" key="1">
    <source>
        <dbReference type="EMBL" id="EEB32760.1"/>
    </source>
</evidence>
<evidence type="ECO:0000313" key="2">
    <source>
        <dbReference type="Proteomes" id="UP000003676"/>
    </source>
</evidence>
<sequence length="45" mass="4655">MASRPTGTALRPPSGRALLSMPVMASRPTGTAYGRHPVARCCNSA</sequence>
<organism evidence="1 2">
    <name type="scientific">Desulfovibrio piger ATCC 29098</name>
    <dbReference type="NCBI Taxonomy" id="411464"/>
    <lineage>
        <taxon>Bacteria</taxon>
        <taxon>Pseudomonadati</taxon>
        <taxon>Thermodesulfobacteriota</taxon>
        <taxon>Desulfovibrionia</taxon>
        <taxon>Desulfovibrionales</taxon>
        <taxon>Desulfovibrionaceae</taxon>
        <taxon>Desulfovibrio</taxon>
    </lineage>
</organism>
<dbReference type="Proteomes" id="UP000003676">
    <property type="component" value="Unassembled WGS sequence"/>
</dbReference>
<name>B6WWA2_9BACT</name>
<dbReference type="AlphaFoldDB" id="B6WWA2"/>